<keyword evidence="2" id="KW-1185">Reference proteome</keyword>
<dbReference type="EMBL" id="BAAABX010000015">
    <property type="protein sequence ID" value="GAA0395573.1"/>
    <property type="molecule type" value="Genomic_DNA"/>
</dbReference>
<name>A0ABP3IA81_9ACTN</name>
<comment type="caution">
    <text evidence="1">The sequence shown here is derived from an EMBL/GenBank/DDBJ whole genome shotgun (WGS) entry which is preliminary data.</text>
</comment>
<reference evidence="2" key="1">
    <citation type="journal article" date="2019" name="Int. J. Syst. Evol. Microbiol.">
        <title>The Global Catalogue of Microorganisms (GCM) 10K type strain sequencing project: providing services to taxonomists for standard genome sequencing and annotation.</title>
        <authorList>
            <consortium name="The Broad Institute Genomics Platform"/>
            <consortium name="The Broad Institute Genome Sequencing Center for Infectious Disease"/>
            <person name="Wu L."/>
            <person name="Ma J."/>
        </authorList>
    </citation>
    <scope>NUCLEOTIDE SEQUENCE [LARGE SCALE GENOMIC DNA]</scope>
    <source>
        <strain evidence="2">JCM 4788</strain>
    </source>
</reference>
<evidence type="ECO:0000313" key="2">
    <source>
        <dbReference type="Proteomes" id="UP001500879"/>
    </source>
</evidence>
<proteinExistence type="predicted"/>
<protein>
    <submittedName>
        <fullName evidence="1">Uncharacterized protein</fullName>
    </submittedName>
</protein>
<dbReference type="Proteomes" id="UP001500879">
    <property type="component" value="Unassembled WGS sequence"/>
</dbReference>
<organism evidence="1 2">
    <name type="scientific">Streptomyces luteireticuli</name>
    <dbReference type="NCBI Taxonomy" id="173858"/>
    <lineage>
        <taxon>Bacteria</taxon>
        <taxon>Bacillati</taxon>
        <taxon>Actinomycetota</taxon>
        <taxon>Actinomycetes</taxon>
        <taxon>Kitasatosporales</taxon>
        <taxon>Streptomycetaceae</taxon>
        <taxon>Streptomyces</taxon>
    </lineage>
</organism>
<gene>
    <name evidence="1" type="ORF">GCM10010357_15750</name>
</gene>
<sequence length="64" mass="6944">MLLSVIMVGQNVQAAASDERARATYDDASATLHEVAQLRRHLAAQDAVLRAMAERLGLEDVPRA</sequence>
<accession>A0ABP3IA81</accession>
<evidence type="ECO:0000313" key="1">
    <source>
        <dbReference type="EMBL" id="GAA0395573.1"/>
    </source>
</evidence>